<dbReference type="AlphaFoldDB" id="A0A4Z0A7C0"/>
<sequence length="152" mass="16626">MNVVLAILQNGIKPRHIVSFFLPEANQLTGKSPSPYIKPHWRKICPAASCFASDFDGLVPSPIASPLTVAHDGSASRDHAFRVTHAARLLASSLLELRTLFKSSTLSEQRREWFGDVEVCEYLTAGQCHGRGGYLAESSRILLKGQEPVKGP</sequence>
<dbReference type="Proteomes" id="UP000298061">
    <property type="component" value="Unassembled WGS sequence"/>
</dbReference>
<keyword evidence="2" id="KW-1185">Reference proteome</keyword>
<reference evidence="1 2" key="1">
    <citation type="submission" date="2019-02" db="EMBL/GenBank/DDBJ databases">
        <title>Genome sequencing of the rare red list fungi Hericium alpestre (H. flagellum).</title>
        <authorList>
            <person name="Buettner E."/>
            <person name="Kellner H."/>
        </authorList>
    </citation>
    <scope>NUCLEOTIDE SEQUENCE [LARGE SCALE GENOMIC DNA]</scope>
    <source>
        <strain evidence="1 2">DSM 108284</strain>
    </source>
</reference>
<protein>
    <submittedName>
        <fullName evidence="1">Uncharacterized protein</fullName>
    </submittedName>
</protein>
<proteinExistence type="predicted"/>
<evidence type="ECO:0000313" key="2">
    <source>
        <dbReference type="Proteomes" id="UP000298061"/>
    </source>
</evidence>
<organism evidence="1 2">
    <name type="scientific">Hericium alpestre</name>
    <dbReference type="NCBI Taxonomy" id="135208"/>
    <lineage>
        <taxon>Eukaryota</taxon>
        <taxon>Fungi</taxon>
        <taxon>Dikarya</taxon>
        <taxon>Basidiomycota</taxon>
        <taxon>Agaricomycotina</taxon>
        <taxon>Agaricomycetes</taxon>
        <taxon>Russulales</taxon>
        <taxon>Hericiaceae</taxon>
        <taxon>Hericium</taxon>
    </lineage>
</organism>
<accession>A0A4Z0A7C0</accession>
<name>A0A4Z0A7C0_9AGAM</name>
<gene>
    <name evidence="1" type="ORF">EWM64_g2476</name>
</gene>
<dbReference type="EMBL" id="SFCI01000201">
    <property type="protein sequence ID" value="TFY81528.1"/>
    <property type="molecule type" value="Genomic_DNA"/>
</dbReference>
<comment type="caution">
    <text evidence="1">The sequence shown here is derived from an EMBL/GenBank/DDBJ whole genome shotgun (WGS) entry which is preliminary data.</text>
</comment>
<evidence type="ECO:0000313" key="1">
    <source>
        <dbReference type="EMBL" id="TFY81528.1"/>
    </source>
</evidence>